<proteinExistence type="predicted"/>
<dbReference type="RefSeq" id="WP_011276626.1">
    <property type="nucleotide sequence ID" value="NC_007168.1"/>
</dbReference>
<dbReference type="eggNOG" id="ENOG50303R8">
    <property type="taxonomic scope" value="Bacteria"/>
</dbReference>
<name>Q4L3U8_STAHJ</name>
<organism evidence="2 3">
    <name type="scientific">Staphylococcus haemolyticus (strain JCSC1435)</name>
    <dbReference type="NCBI Taxonomy" id="279808"/>
    <lineage>
        <taxon>Bacteria</taxon>
        <taxon>Bacillati</taxon>
        <taxon>Bacillota</taxon>
        <taxon>Bacilli</taxon>
        <taxon>Bacillales</taxon>
        <taxon>Staphylococcaceae</taxon>
        <taxon>Staphylococcus</taxon>
    </lineage>
</organism>
<gene>
    <name evidence="2" type="ordered locus">SH2370</name>
</gene>
<evidence type="ECO:0000313" key="2">
    <source>
        <dbReference type="EMBL" id="BAE05679.1"/>
    </source>
</evidence>
<dbReference type="HOGENOM" id="CLU_1926275_0_0_9"/>
<evidence type="ECO:0000313" key="3">
    <source>
        <dbReference type="Proteomes" id="UP000000543"/>
    </source>
</evidence>
<evidence type="ECO:0000256" key="1">
    <source>
        <dbReference type="SAM" id="Coils"/>
    </source>
</evidence>
<dbReference type="Proteomes" id="UP000000543">
    <property type="component" value="Chromosome"/>
</dbReference>
<keyword evidence="1" id="KW-0175">Coiled coil</keyword>
<protein>
    <submittedName>
        <fullName evidence="2">Uncharacterized protein</fullName>
    </submittedName>
</protein>
<feature type="coiled-coil region" evidence="1">
    <location>
        <begin position="10"/>
        <end position="37"/>
    </location>
</feature>
<reference evidence="2 3" key="1">
    <citation type="journal article" date="2005" name="J. Bacteriol.">
        <title>Whole-genome sequencing of Staphylococcus haemolyticus uncovers the extreme plasticity of its genome and the evolution of human-colonizing staphylococcal species.</title>
        <authorList>
            <person name="Takeuchi F."/>
            <person name="Watanabe S."/>
            <person name="Baba T."/>
            <person name="Yuzawa H."/>
            <person name="Ito T."/>
            <person name="Morimoto Y."/>
            <person name="Kuroda M."/>
            <person name="Cui L."/>
            <person name="Takahashi M."/>
            <person name="Ankai A."/>
            <person name="Baba S."/>
            <person name="Fukui S."/>
            <person name="Lee J.C."/>
            <person name="Hiramatsu K."/>
        </authorList>
    </citation>
    <scope>NUCLEOTIDE SEQUENCE [LARGE SCALE GENOMIC DNA]</scope>
    <source>
        <strain evidence="2 3">JCSC1435</strain>
    </source>
</reference>
<sequence length="131" mass="15318">MTVTLSQKSYDALLDDLEKLRERNAELERKLDKEVKLSYEIEGNLYDVSKERDKIINDMAEVKRKAEAWIDLKKEMAEMYPVLVNDVEITNGECEKGMLYQLGKHLRRMDELDGTNDFKNLLSDLERGSDE</sequence>
<dbReference type="AlphaFoldDB" id="Q4L3U8"/>
<accession>Q4L3U8</accession>
<dbReference type="EMBL" id="AP006716">
    <property type="protein sequence ID" value="BAE05679.1"/>
    <property type="molecule type" value="Genomic_DNA"/>
</dbReference>
<dbReference type="KEGG" id="sha:SH2370"/>